<gene>
    <name evidence="1" type="ORF">COZ71_05480</name>
</gene>
<sequence length="1253" mass="128214">MWVGVEDRGTFSTTDAGTFTSAFTVDSHVYGSNTVTATDANSVSYAKSDSFIMQPSIQVLPASGSVGNTITVSGEGFGSTETVAIHFGAVKTIITYTTGSNGAFQVSFTVAEQPATITIIAVGTATNASTNTPFYVTSKIVSVSPTSGTIGTVVEVKGQGYAIGEILWTYFGSNPDMLSMTPSTATTTGSFTASFVTSNQPYGVRNVKVKGATSGRQADGTFSVKAIITQVIPSIGTVGSRLTVSGTGFGSSTDQGTITLGQTNAWGTFTPSANGTFSVAFSVDAQVYGTKTITAFDTSGGSSTVTGSFTLIPNLKVTPAEGTVGTPITVDGWGYGNENVRIKLGDTPTIATGTANANGTFSVGFTVDVQQYQQDLTLIKGTGENTGASATTSFKIKIQIVSIALSQGTIGSTVTVQGNGATAGCDVECWFGAATAAFYKPANSSGVFNFDFVIDTQIGGATILRVVDNYGSGENFATRTFTILPNIWTSPTIGTVGRLVTVDGNGYKAETVSVCFGDDNTFKTSTTTSSLGTFSTTFTIDNRAYGGRNVMAGAISGTSTKSFNVDCNITRITPSSGTVGSQVTIEGTGFGGAGGPQVVINFGTTNKIGTTTNASIGTFSISFTIDTQAATTTVTALRANGISNPLGLGTATGTFTVKGKIISLTPTTGTIGTAITIKGDGWAKNEQINVDFGITSNRASVDASTYGTFSCLFTVNNQVAGYTTITARGTASGSVWTLAGTETFQIKGNIGISPKSGTVGSWVTITGNGFKPADSVDINFGITATIVTATSNSAGTFTAMFTVNTQFYGTTTIRAYGQASGWAEDGSFTITGEIIRVSPNNGIVGTEVTVEGNGFGNLELIQIDFGTHVNIIQATASGIGTFSVVFTVNKQGYGLTTITATGLTSQTFGTDTFTIGPRIISVTPKSGTVGSIVSISGDGFGASEPVSILLGNPGNASTVTTITAQASGEFSTTFTVTNKPYGTTSVIAMGTSGANTVDWFKVLPAIIQVSPTAGSVGQIITVFGTGYSSGESITSIKLDNINQLGVSTTINSSAGTLTTQFTVGTQSGGTNKVVTVTGNSSGAATNTFTILANIYCLNPITGTVGGTLDIYGSGYTGTYSTISVSFGGVLVESKVADSDGTFISNRNVLAQAYGTRTVTAIDVHGQTADKAFIILQKITSVLPTLGTVGSIITVSGNGYPQGQIKFKIESLERTAQNNTVNSKGTFTSTFTIDEQCYGSKTITAYSSAQPLIS</sequence>
<feature type="non-terminal residue" evidence="1">
    <location>
        <position position="1253"/>
    </location>
</feature>
<accession>A0A2M7JCB6</accession>
<dbReference type="Gene3D" id="2.60.40.10">
    <property type="entry name" value="Immunoglobulins"/>
    <property type="match status" value="2"/>
</dbReference>
<dbReference type="EMBL" id="PFIC01000151">
    <property type="protein sequence ID" value="PIX17026.1"/>
    <property type="molecule type" value="Genomic_DNA"/>
</dbReference>
<evidence type="ECO:0000313" key="1">
    <source>
        <dbReference type="EMBL" id="PIX17026.1"/>
    </source>
</evidence>
<protein>
    <recommendedName>
        <fullName evidence="3">IPT/TIG domain-containing protein</fullName>
    </recommendedName>
</protein>
<organism evidence="1 2">
    <name type="scientific">Candidatus Desantisbacteria bacterium CG_4_8_14_3_um_filter_40_12</name>
    <dbReference type="NCBI Taxonomy" id="1974545"/>
    <lineage>
        <taxon>Bacteria</taxon>
        <taxon>Candidatus Desantisiibacteriota</taxon>
    </lineage>
</organism>
<name>A0A2M7JCB6_9BACT</name>
<reference evidence="2" key="1">
    <citation type="submission" date="2017-09" db="EMBL/GenBank/DDBJ databases">
        <title>Depth-based differentiation of microbial function through sediment-hosted aquifers and enrichment of novel symbionts in the deep terrestrial subsurface.</title>
        <authorList>
            <person name="Probst A.J."/>
            <person name="Ladd B."/>
            <person name="Jarett J.K."/>
            <person name="Geller-Mcgrath D.E."/>
            <person name="Sieber C.M.K."/>
            <person name="Emerson J.B."/>
            <person name="Anantharaman K."/>
            <person name="Thomas B.C."/>
            <person name="Malmstrom R."/>
            <person name="Stieglmeier M."/>
            <person name="Klingl A."/>
            <person name="Woyke T."/>
            <person name="Ryan C.M."/>
            <person name="Banfield J.F."/>
        </authorList>
    </citation>
    <scope>NUCLEOTIDE SEQUENCE [LARGE SCALE GENOMIC DNA]</scope>
</reference>
<dbReference type="InterPro" id="IPR013783">
    <property type="entry name" value="Ig-like_fold"/>
</dbReference>
<proteinExistence type="predicted"/>
<dbReference type="AlphaFoldDB" id="A0A2M7JCB6"/>
<evidence type="ECO:0000313" key="2">
    <source>
        <dbReference type="Proteomes" id="UP000229297"/>
    </source>
</evidence>
<evidence type="ECO:0008006" key="3">
    <source>
        <dbReference type="Google" id="ProtNLM"/>
    </source>
</evidence>
<comment type="caution">
    <text evidence="1">The sequence shown here is derived from an EMBL/GenBank/DDBJ whole genome shotgun (WGS) entry which is preliminary data.</text>
</comment>
<dbReference type="Proteomes" id="UP000229297">
    <property type="component" value="Unassembled WGS sequence"/>
</dbReference>